<comment type="caution">
    <text evidence="2">The sequence shown here is derived from an EMBL/GenBank/DDBJ whole genome shotgun (WGS) entry which is preliminary data.</text>
</comment>
<proteinExistence type="predicted"/>
<keyword evidence="3" id="KW-1185">Reference proteome</keyword>
<evidence type="ECO:0000313" key="2">
    <source>
        <dbReference type="EMBL" id="GGA87123.1"/>
    </source>
</evidence>
<evidence type="ECO:0000313" key="3">
    <source>
        <dbReference type="Proteomes" id="UP000623419"/>
    </source>
</evidence>
<feature type="compositionally biased region" description="Basic and acidic residues" evidence="1">
    <location>
        <begin position="53"/>
        <end position="66"/>
    </location>
</feature>
<feature type="region of interest" description="Disordered" evidence="1">
    <location>
        <begin position="1"/>
        <end position="66"/>
    </location>
</feature>
<sequence>MFAAGRQQAFEQATAGGNGDAAVPGRDQGGGYFEGGTFNAAAVQGRQQLDDGEAAHGRETRPGLSP</sequence>
<gene>
    <name evidence="2" type="ORF">GCM10011521_26950</name>
</gene>
<organism evidence="2 3">
    <name type="scientific">Arenimonas soli</name>
    <dbReference type="NCBI Taxonomy" id="2269504"/>
    <lineage>
        <taxon>Bacteria</taxon>
        <taxon>Pseudomonadati</taxon>
        <taxon>Pseudomonadota</taxon>
        <taxon>Gammaproteobacteria</taxon>
        <taxon>Lysobacterales</taxon>
        <taxon>Lysobacteraceae</taxon>
        <taxon>Arenimonas</taxon>
    </lineage>
</organism>
<dbReference type="Proteomes" id="UP000623419">
    <property type="component" value="Unassembled WGS sequence"/>
</dbReference>
<evidence type="ECO:0008006" key="4">
    <source>
        <dbReference type="Google" id="ProtNLM"/>
    </source>
</evidence>
<name>A0ABQ1HRC4_9GAMM</name>
<accession>A0ABQ1HRC4</accession>
<evidence type="ECO:0000256" key="1">
    <source>
        <dbReference type="SAM" id="MobiDB-lite"/>
    </source>
</evidence>
<protein>
    <recommendedName>
        <fullName evidence="4">Stress-induced protein</fullName>
    </recommendedName>
</protein>
<dbReference type="EMBL" id="BMKC01000004">
    <property type="protein sequence ID" value="GGA87123.1"/>
    <property type="molecule type" value="Genomic_DNA"/>
</dbReference>
<reference evidence="3" key="1">
    <citation type="journal article" date="2019" name="Int. J. Syst. Evol. Microbiol.">
        <title>The Global Catalogue of Microorganisms (GCM) 10K type strain sequencing project: providing services to taxonomists for standard genome sequencing and annotation.</title>
        <authorList>
            <consortium name="The Broad Institute Genomics Platform"/>
            <consortium name="The Broad Institute Genome Sequencing Center for Infectious Disease"/>
            <person name="Wu L."/>
            <person name="Ma J."/>
        </authorList>
    </citation>
    <scope>NUCLEOTIDE SEQUENCE [LARGE SCALE GENOMIC DNA]</scope>
    <source>
        <strain evidence="3">CGMCC 1.15905</strain>
    </source>
</reference>